<comment type="caution">
    <text evidence="2">The sequence shown here is derived from an EMBL/GenBank/DDBJ whole genome shotgun (WGS) entry which is preliminary data.</text>
</comment>
<feature type="compositionally biased region" description="Low complexity" evidence="1">
    <location>
        <begin position="63"/>
        <end position="80"/>
    </location>
</feature>
<keyword evidence="3" id="KW-1185">Reference proteome</keyword>
<dbReference type="AlphaFoldDB" id="A0AAN7ZMR0"/>
<proteinExistence type="predicted"/>
<evidence type="ECO:0000313" key="2">
    <source>
        <dbReference type="EMBL" id="KAK5648172.1"/>
    </source>
</evidence>
<dbReference type="EMBL" id="JAVRBK010000002">
    <property type="protein sequence ID" value="KAK5648172.1"/>
    <property type="molecule type" value="Genomic_DNA"/>
</dbReference>
<accession>A0AAN7ZMR0</accession>
<protein>
    <submittedName>
        <fullName evidence="2">Uncharacterized protein</fullName>
    </submittedName>
</protein>
<feature type="compositionally biased region" description="Basic residues" evidence="1">
    <location>
        <begin position="1"/>
        <end position="12"/>
    </location>
</feature>
<name>A0AAN7ZMR0_9COLE</name>
<gene>
    <name evidence="2" type="ORF">RI129_003064</name>
</gene>
<dbReference type="Proteomes" id="UP001329430">
    <property type="component" value="Chromosome 2"/>
</dbReference>
<sequence>MKRKKNIIRHNKRTGESPQADPYEEELSRIAAIDDSIEPAVKIGVGKCVVINKLNSTEPIAIPSTSSSPSGSPTVTPSGTLKKKRLADVMLEISKNKEEGRERRHKEKLELLRVMSEKLFGSET</sequence>
<organism evidence="2 3">
    <name type="scientific">Pyrocoelia pectoralis</name>
    <dbReference type="NCBI Taxonomy" id="417401"/>
    <lineage>
        <taxon>Eukaryota</taxon>
        <taxon>Metazoa</taxon>
        <taxon>Ecdysozoa</taxon>
        <taxon>Arthropoda</taxon>
        <taxon>Hexapoda</taxon>
        <taxon>Insecta</taxon>
        <taxon>Pterygota</taxon>
        <taxon>Neoptera</taxon>
        <taxon>Endopterygota</taxon>
        <taxon>Coleoptera</taxon>
        <taxon>Polyphaga</taxon>
        <taxon>Elateriformia</taxon>
        <taxon>Elateroidea</taxon>
        <taxon>Lampyridae</taxon>
        <taxon>Lampyrinae</taxon>
        <taxon>Pyrocoelia</taxon>
    </lineage>
</organism>
<feature type="region of interest" description="Disordered" evidence="1">
    <location>
        <begin position="1"/>
        <end position="23"/>
    </location>
</feature>
<reference evidence="2 3" key="1">
    <citation type="journal article" date="2024" name="Insects">
        <title>An Improved Chromosome-Level Genome Assembly of the Firefly Pyrocoelia pectoralis.</title>
        <authorList>
            <person name="Fu X."/>
            <person name="Meyer-Rochow V.B."/>
            <person name="Ballantyne L."/>
            <person name="Zhu X."/>
        </authorList>
    </citation>
    <scope>NUCLEOTIDE SEQUENCE [LARGE SCALE GENOMIC DNA]</scope>
    <source>
        <strain evidence="2">XCY_ONT2</strain>
    </source>
</reference>
<evidence type="ECO:0000313" key="3">
    <source>
        <dbReference type="Proteomes" id="UP001329430"/>
    </source>
</evidence>
<evidence type="ECO:0000256" key="1">
    <source>
        <dbReference type="SAM" id="MobiDB-lite"/>
    </source>
</evidence>
<feature type="region of interest" description="Disordered" evidence="1">
    <location>
        <begin position="59"/>
        <end position="83"/>
    </location>
</feature>